<name>A0ABN2HU32_9ACTN</name>
<reference evidence="1 2" key="1">
    <citation type="journal article" date="2019" name="Int. J. Syst. Evol. Microbiol.">
        <title>The Global Catalogue of Microorganisms (GCM) 10K type strain sequencing project: providing services to taxonomists for standard genome sequencing and annotation.</title>
        <authorList>
            <consortium name="The Broad Institute Genomics Platform"/>
            <consortium name="The Broad Institute Genome Sequencing Center for Infectious Disease"/>
            <person name="Wu L."/>
            <person name="Ma J."/>
        </authorList>
    </citation>
    <scope>NUCLEOTIDE SEQUENCE [LARGE SCALE GENOMIC DNA]</scope>
    <source>
        <strain evidence="1 2">JCM 13929</strain>
    </source>
</reference>
<keyword evidence="2" id="KW-1185">Reference proteome</keyword>
<accession>A0ABN2HU32</accession>
<proteinExistence type="predicted"/>
<evidence type="ECO:0000313" key="1">
    <source>
        <dbReference type="EMBL" id="GAA1693568.1"/>
    </source>
</evidence>
<sequence length="115" mass="12798">MDVDPKLFDARENSPSSMRVIAEELRSTFEALMGKSERPNGNVNQIYKSGELSRAEFGQWNDATRLAALLGSDNAGKKFVEVYEKFIEAFEKVADAVEVSAANHDKARRENEGEA</sequence>
<gene>
    <name evidence="1" type="ORF">GCM10009733_106780</name>
</gene>
<comment type="caution">
    <text evidence="1">The sequence shown here is derived from an EMBL/GenBank/DDBJ whole genome shotgun (WGS) entry which is preliminary data.</text>
</comment>
<protein>
    <submittedName>
        <fullName evidence="1">Uncharacterized protein</fullName>
    </submittedName>
</protein>
<dbReference type="EMBL" id="BAAAMU010000194">
    <property type="protein sequence ID" value="GAA1693568.1"/>
    <property type="molecule type" value="Genomic_DNA"/>
</dbReference>
<dbReference type="Proteomes" id="UP001500064">
    <property type="component" value="Unassembled WGS sequence"/>
</dbReference>
<evidence type="ECO:0000313" key="2">
    <source>
        <dbReference type="Proteomes" id="UP001500064"/>
    </source>
</evidence>
<organism evidence="1 2">
    <name type="scientific">Nonomuraea maheshkhaliensis</name>
    <dbReference type="NCBI Taxonomy" id="419590"/>
    <lineage>
        <taxon>Bacteria</taxon>
        <taxon>Bacillati</taxon>
        <taxon>Actinomycetota</taxon>
        <taxon>Actinomycetes</taxon>
        <taxon>Streptosporangiales</taxon>
        <taxon>Streptosporangiaceae</taxon>
        <taxon>Nonomuraea</taxon>
    </lineage>
</organism>